<name>A0A3R7N2L6_PENVA</name>
<evidence type="ECO:0000313" key="2">
    <source>
        <dbReference type="EMBL" id="ROT75571.1"/>
    </source>
</evidence>
<sequence length="520" mass="58229">MAWLGCTCGRGGSRGAGAGKGWWGGRGRGGLGAVEGGAAELEITGYDFIGIPPSENCLENLHFTTQPLNLATVSFSRAVTQRLVIHEVDGVNHTSTIGEPLPEPSFNQRLERSIFLVQEENNEQKFEVSTSVASQGKVTFYLTYEELLRRVNGRYLHTVQVRPGQLLVFSADVKSLGQFNGTRSHKKKVKRMMKRLEPMGNSYLNPAYHEALRRATGFDRKNVARKVVMVSDGWGTLGQTDPEVIRATLRAANTFNIPIFGVVFGPDADLRLIEQVSADSGAWALRVFPRSGVKEQVRRFFQEISSPLLVDVAMSYPQEQIYEELPMVTAGVLVPNTPNFHPVVTGRGRFGPERLEVTRIDSRYQNIAMGGVGIVSRIWAYLKVQDLLAKMAASEDPSVIVRLHYTLQDLATRNRFVTEYTPLMVMLPNLGYELVYPQKARKRHKNDYTHSQGPINKTFVVGDPNFIVHTRGVRLPFCFDYHGYNGAFLSLIQDPYTSELREEEPLPLLRQEGPTLRTEE</sequence>
<organism evidence="2 3">
    <name type="scientific">Penaeus vannamei</name>
    <name type="common">Whiteleg shrimp</name>
    <name type="synonym">Litopenaeus vannamei</name>
    <dbReference type="NCBI Taxonomy" id="6689"/>
    <lineage>
        <taxon>Eukaryota</taxon>
        <taxon>Metazoa</taxon>
        <taxon>Ecdysozoa</taxon>
        <taxon>Arthropoda</taxon>
        <taxon>Crustacea</taxon>
        <taxon>Multicrustacea</taxon>
        <taxon>Malacostraca</taxon>
        <taxon>Eumalacostraca</taxon>
        <taxon>Eucarida</taxon>
        <taxon>Decapoda</taxon>
        <taxon>Dendrobranchiata</taxon>
        <taxon>Penaeoidea</taxon>
        <taxon>Penaeidae</taxon>
        <taxon>Penaeus</taxon>
    </lineage>
</organism>
<feature type="domain" description="VWFA" evidence="1">
    <location>
        <begin position="166"/>
        <end position="304"/>
    </location>
</feature>
<dbReference type="OrthoDB" id="6349209at2759"/>
<keyword evidence="3" id="KW-1185">Reference proteome</keyword>
<reference evidence="2 3" key="1">
    <citation type="submission" date="2018-04" db="EMBL/GenBank/DDBJ databases">
        <authorList>
            <person name="Zhang X."/>
            <person name="Yuan J."/>
            <person name="Li F."/>
            <person name="Xiang J."/>
        </authorList>
    </citation>
    <scope>NUCLEOTIDE SEQUENCE [LARGE SCALE GENOMIC DNA]</scope>
    <source>
        <tissue evidence="2">Muscle</tissue>
    </source>
</reference>
<dbReference type="AlphaFoldDB" id="A0A3R7N2L6"/>
<dbReference type="STRING" id="6689.A0A3R7N2L6"/>
<comment type="caution">
    <text evidence="2">The sequence shown here is derived from an EMBL/GenBank/DDBJ whole genome shotgun (WGS) entry which is preliminary data.</text>
</comment>
<gene>
    <name evidence="2" type="ORF">C7M84_005888</name>
</gene>
<dbReference type="GO" id="GO:0032991">
    <property type="term" value="C:protein-containing complex"/>
    <property type="evidence" value="ECO:0007669"/>
    <property type="project" value="UniProtKB-ARBA"/>
</dbReference>
<protein>
    <submittedName>
        <fullName evidence="2">Putative inter-alpha-trypsin inhibitor heavy chain H3-like</fullName>
    </submittedName>
</protein>
<dbReference type="Proteomes" id="UP000283509">
    <property type="component" value="Unassembled WGS sequence"/>
</dbReference>
<dbReference type="SUPFAM" id="SSF53300">
    <property type="entry name" value="vWA-like"/>
    <property type="match status" value="1"/>
</dbReference>
<dbReference type="PANTHER" id="PTHR10338">
    <property type="entry name" value="INTER-ALPHA-TRYPSIN INHIBITOR HEAVY CHAIN FAMILY MEMBER"/>
    <property type="match status" value="1"/>
</dbReference>
<dbReference type="EMBL" id="QCYY01001757">
    <property type="protein sequence ID" value="ROT75571.1"/>
    <property type="molecule type" value="Genomic_DNA"/>
</dbReference>
<dbReference type="InterPro" id="IPR002035">
    <property type="entry name" value="VWF_A"/>
</dbReference>
<dbReference type="InterPro" id="IPR036465">
    <property type="entry name" value="vWFA_dom_sf"/>
</dbReference>
<dbReference type="PROSITE" id="PS50234">
    <property type="entry name" value="VWFA"/>
    <property type="match status" value="1"/>
</dbReference>
<reference evidence="2 3" key="2">
    <citation type="submission" date="2019-01" db="EMBL/GenBank/DDBJ databases">
        <title>The decoding of complex shrimp genome reveals the adaptation for benthos swimmer, frequently molting mechanism and breeding impact on genome.</title>
        <authorList>
            <person name="Sun Y."/>
            <person name="Gao Y."/>
            <person name="Yu Y."/>
        </authorList>
    </citation>
    <scope>NUCLEOTIDE SEQUENCE [LARGE SCALE GENOMIC DNA]</scope>
    <source>
        <tissue evidence="2">Muscle</tissue>
    </source>
</reference>
<accession>A0A3R7N2L6</accession>
<evidence type="ECO:0000313" key="3">
    <source>
        <dbReference type="Proteomes" id="UP000283509"/>
    </source>
</evidence>
<evidence type="ECO:0000259" key="1">
    <source>
        <dbReference type="PROSITE" id="PS50234"/>
    </source>
</evidence>
<dbReference type="PANTHER" id="PTHR10338:SF108">
    <property type="entry name" value="INTER-ALPHA-TRYPSIN INHIBITOR HEAVY CHAIN H4-LIKE PROTEIN"/>
    <property type="match status" value="1"/>
</dbReference>
<dbReference type="Gene3D" id="3.40.50.410">
    <property type="entry name" value="von Willebrand factor, type A domain"/>
    <property type="match status" value="1"/>
</dbReference>
<dbReference type="InterPro" id="IPR050934">
    <property type="entry name" value="ITIH"/>
</dbReference>
<proteinExistence type="predicted"/>